<reference evidence="2 3" key="1">
    <citation type="journal article" date="2022" name="Microbiol. Resour. Announc.">
        <title>Complete Genome Sequence of the Hyperthermophilic and Acidophilic Archaeon Saccharolobus caldissimus Strain HS-3T.</title>
        <authorList>
            <person name="Sakai H.D."/>
            <person name="Kurosawa N."/>
        </authorList>
    </citation>
    <scope>NUCLEOTIDE SEQUENCE [LARGE SCALE GENOMIC DNA]</scope>
    <source>
        <strain evidence="2 3">JCM32116</strain>
    </source>
</reference>
<dbReference type="Proteomes" id="UP001319921">
    <property type="component" value="Chromosome"/>
</dbReference>
<dbReference type="RefSeq" id="WP_229569414.1">
    <property type="nucleotide sequence ID" value="NZ_AP025226.1"/>
</dbReference>
<sequence>MLCKERITETAADPSYVYQIFSCISDNTQYIDRLRFFKQVKDEINRLISRKQSPEIVALIADWGQGKSTFLDIIEEYGKRINVNITKIPFINILKETFNVTSFRNGIYLIDEVESSIDYFDEYKDEIKEFWSQIKELANTTGNSVIYLSMTPSAYSKIFGIGGQLYSLFPETYQALLSRIREVRIENPSKLEFMLMIKCMLEMANIRDLEILKYLDLPFWVIDPERRKYVRFFNEILCENYPDVEKIFNELARSDKGIQLNSENETVKLDVLTTLENSLDKEEIRKLHKLLMSRIFVEKELIIPSLEKNIVKGFLVPYSKWVEVFPKISGQNYIEDFLLTFNEGNFYIFISYDIEKVIHEGIDSSKVKEVINKLRHFSKSEAYSLNWSYFESIVNTNVGGLVVEFKSREVRDKALQFVNSNITDRSKELDSLEHLMEIEGILILERKLISDHTRILKISRGEGKDILNIIITKPISEEEINQVINEIKNYEDIIHGSIIISSVVEKTKLFKLLDSISIPWVEITLTTPKKRQLLYLLFSKIYNQSKIRQDIIDLRLGDIKNSIFSLILKITENLNLKQLPVLKNKRPIQSFNWIIFYPSTKIANIYEVFEKVNEIVNEKFRMYGSKQFHLEDIETPETFLDDIVNYFVSNKIIKIESNYIDFNSFAGEYLTNFSKLFAGFIKQKYKQEAEEIVSNYILSLADLVDNKRKGNLLSFAYQLFSPDKKVGQNPTLDFLVYASLISGELSKFLNYSLIYDRVVEQVRKLEERLNSPYLNYGYFITAKKRGAGIRSIAEMKEVIDIYRKGCVENKDLRLCFCSLYLSKLYLILLKETEKSVNEVENIIAEISKKLEVINIAKKYLKIEEKIEEIEKITTIITSLKENFNSHINSLSKKIQEINEEGKTENFKKYLDYLLKVINAEDNLNLYYILFKSIREALNGTLISSEDLRETIFEDIASLSKIGSQLNTIESIVNEIEKIGPELPKLRENIQRKEERISQLIQEIKNLVEDYDSI</sequence>
<keyword evidence="1" id="KW-0175">Coiled coil</keyword>
<evidence type="ECO:0000313" key="2">
    <source>
        <dbReference type="EMBL" id="BDB99062.1"/>
    </source>
</evidence>
<protein>
    <recommendedName>
        <fullName evidence="4">KAP NTPase domain-containing protein</fullName>
    </recommendedName>
</protein>
<dbReference type="SUPFAM" id="SSF52540">
    <property type="entry name" value="P-loop containing nucleoside triphosphate hydrolases"/>
    <property type="match status" value="1"/>
</dbReference>
<dbReference type="AlphaFoldDB" id="A0AAQ4CTD1"/>
<dbReference type="GeneID" id="68866810"/>
<keyword evidence="3" id="KW-1185">Reference proteome</keyword>
<dbReference type="KEGG" id="scas:SACC_20790"/>
<evidence type="ECO:0000256" key="1">
    <source>
        <dbReference type="SAM" id="Coils"/>
    </source>
</evidence>
<accession>A0AAQ4CTD1</accession>
<organism evidence="2 3">
    <name type="scientific">Saccharolobus caldissimus</name>
    <dbReference type="NCBI Taxonomy" id="1702097"/>
    <lineage>
        <taxon>Archaea</taxon>
        <taxon>Thermoproteota</taxon>
        <taxon>Thermoprotei</taxon>
        <taxon>Sulfolobales</taxon>
        <taxon>Sulfolobaceae</taxon>
        <taxon>Saccharolobus</taxon>
    </lineage>
</organism>
<evidence type="ECO:0008006" key="4">
    <source>
        <dbReference type="Google" id="ProtNLM"/>
    </source>
</evidence>
<dbReference type="InterPro" id="IPR027417">
    <property type="entry name" value="P-loop_NTPase"/>
</dbReference>
<name>A0AAQ4CTD1_9CREN</name>
<feature type="coiled-coil region" evidence="1">
    <location>
        <begin position="829"/>
        <end position="900"/>
    </location>
</feature>
<feature type="coiled-coil region" evidence="1">
    <location>
        <begin position="982"/>
        <end position="1009"/>
    </location>
</feature>
<evidence type="ECO:0000313" key="3">
    <source>
        <dbReference type="Proteomes" id="UP001319921"/>
    </source>
</evidence>
<dbReference type="EMBL" id="AP025226">
    <property type="protein sequence ID" value="BDB99062.1"/>
    <property type="molecule type" value="Genomic_DNA"/>
</dbReference>
<gene>
    <name evidence="2" type="ORF">SACC_20790</name>
</gene>
<proteinExistence type="predicted"/>